<dbReference type="InterPro" id="IPR003141">
    <property type="entry name" value="Pol/His_phosphatase_N"/>
</dbReference>
<dbReference type="GO" id="GO:0006302">
    <property type="term" value="P:double-strand break repair"/>
    <property type="evidence" value="ECO:0007669"/>
    <property type="project" value="InterPro"/>
</dbReference>
<evidence type="ECO:0000259" key="2">
    <source>
        <dbReference type="SMART" id="SM00481"/>
    </source>
</evidence>
<dbReference type="GO" id="GO:0035312">
    <property type="term" value="F:5'-3' DNA exonuclease activity"/>
    <property type="evidence" value="ECO:0007669"/>
    <property type="project" value="TreeGrafter"/>
</dbReference>
<dbReference type="AlphaFoldDB" id="A0A3T0DG26"/>
<dbReference type="Pfam" id="PF13476">
    <property type="entry name" value="AAA_23"/>
    <property type="match status" value="1"/>
</dbReference>
<dbReference type="PANTHER" id="PTHR42924">
    <property type="entry name" value="EXONUCLEASE"/>
    <property type="match status" value="1"/>
</dbReference>
<sequence length="874" mass="96591">MSNQWAKFWAVDLHVHTPGSSDASEADFGTPDDIIQVALASGLDAIAITDHNTATWCEKMALAAKGTSLVILPGVEISTSDGHLLGIWEEGTEASVLEDVLIRLGFKRSEFGKLEIVTNEGMSKCATIIKEYGGIAIAAHIDKERGILKQPVQSYVNELLSEHSIGAYEFVWDETPATVAAKLGKLPMPAMTRSSDAYDPNLSRHAATGIGVRRTWIKAARPDLCGIRHALEDPELRVALSDPAETGTHPTIESLSISDGFLKGLNLDLSPDLNCLLGGTGAGKSLVLESIRFALDQQIDASVFKTIGDEVDRRLQSALGEGAEVCVEFTSNGERYRAKRTFSLEKSDPQLERQASGTWIKLDDNNPDKLISIAAYSQGEILEYARQPVGRVGLIDAHLDLGQVSATINTTIAALEDNSKEFIAARKVVRDLQEQAATASDLAEHEAQLSNLFDDDLVKSQSVWSSERRSISSVSEALTSAKFTRPVEPEEVSTKMSPGHDAQFERLRTARNAYCKATDDAERLFNQGLNGFKKVVKEVQDELEVEFRQFSRQLDERLSSTNGDSLPKLRQDLQRIQQKLGGAQEAEHRLENEAIPNLNNVLTTREKLLDDLKAARYNRRVMRRSQVKSLNKKTSGSVRLDIPNKSDVTLFCQGLDELKVGSRLRESVLDRISSNMHPYNLVRALWSGDVTEAGKLPDGIEATDLVRLHTNIADRELWEQLLQLQVVDMPDVLNMKFRKPEAQGYDPIEDLSHGQKCTAVLVLLLTDGNSPVLVDQPEDALHAPWIEDYLVERLRALRGTRQYVFATRSPGLVVSADSEQLITMRSNAKTGEIEARGSLERIDLNQLALHHLEGGGTPFGRRTQKLQTSLREKM</sequence>
<dbReference type="GO" id="GO:0016887">
    <property type="term" value="F:ATP hydrolysis activity"/>
    <property type="evidence" value="ECO:0007669"/>
    <property type="project" value="InterPro"/>
</dbReference>
<organism evidence="3 4">
    <name type="scientific">Brevibacterium aurantiacum</name>
    <dbReference type="NCBI Taxonomy" id="273384"/>
    <lineage>
        <taxon>Bacteria</taxon>
        <taxon>Bacillati</taxon>
        <taxon>Actinomycetota</taxon>
        <taxon>Actinomycetes</taxon>
        <taxon>Micrococcales</taxon>
        <taxon>Brevibacteriaceae</taxon>
        <taxon>Brevibacterium</taxon>
    </lineage>
</organism>
<dbReference type="InterPro" id="IPR052018">
    <property type="entry name" value="PHP_domain"/>
</dbReference>
<dbReference type="SUPFAM" id="SSF89550">
    <property type="entry name" value="PHP domain-like"/>
    <property type="match status" value="1"/>
</dbReference>
<dbReference type="EMBL" id="CP025330">
    <property type="protein sequence ID" value="AZT93928.1"/>
    <property type="molecule type" value="Genomic_DNA"/>
</dbReference>
<feature type="domain" description="Polymerase/histidinol phosphatase N-terminal" evidence="2">
    <location>
        <begin position="11"/>
        <end position="81"/>
    </location>
</feature>
<evidence type="ECO:0000313" key="3">
    <source>
        <dbReference type="EMBL" id="AZT93928.1"/>
    </source>
</evidence>
<dbReference type="SUPFAM" id="SSF52540">
    <property type="entry name" value="P-loop containing nucleoside triphosphate hydrolases"/>
    <property type="match status" value="1"/>
</dbReference>
<dbReference type="InterPro" id="IPR038729">
    <property type="entry name" value="Rad50/SbcC_AAA"/>
</dbReference>
<proteinExistence type="predicted"/>
<protein>
    <recommendedName>
        <fullName evidence="2">Polymerase/histidinol phosphatase N-terminal domain-containing protein</fullName>
    </recommendedName>
</protein>
<dbReference type="PANTHER" id="PTHR42924:SF3">
    <property type="entry name" value="POLYMERASE_HISTIDINOL PHOSPHATASE N-TERMINAL DOMAIN-CONTAINING PROTEIN"/>
    <property type="match status" value="1"/>
</dbReference>
<gene>
    <name evidence="3" type="ORF">CXR23_12900</name>
</gene>
<evidence type="ECO:0000256" key="1">
    <source>
        <dbReference type="SAM" id="Coils"/>
    </source>
</evidence>
<dbReference type="Gene3D" id="3.20.20.140">
    <property type="entry name" value="Metal-dependent hydrolases"/>
    <property type="match status" value="1"/>
</dbReference>
<dbReference type="RefSeq" id="WP_127363075.1">
    <property type="nucleotide sequence ID" value="NZ_CP025330.1"/>
</dbReference>
<dbReference type="SMART" id="SM00481">
    <property type="entry name" value="POLIIIAc"/>
    <property type="match status" value="1"/>
</dbReference>
<reference evidence="3 4" key="1">
    <citation type="submission" date="2017-12" db="EMBL/GenBank/DDBJ databases">
        <authorList>
            <person name="Levesque S."/>
        </authorList>
    </citation>
    <scope>NUCLEOTIDE SEQUENCE [LARGE SCALE GENOMIC DNA]</scope>
    <source>
        <strain evidence="3 4">SMQ-1417</strain>
    </source>
</reference>
<keyword evidence="1" id="KW-0175">Coiled coil</keyword>
<reference evidence="3 4" key="2">
    <citation type="submission" date="2019-01" db="EMBL/GenBank/DDBJ databases">
        <title>Comparative genomic analysis of Brevibacterium aurantiacum sheds light on its evolution and its adaptation to smear-ripened cheeses.</title>
        <authorList>
            <person name="Moineau S."/>
        </authorList>
    </citation>
    <scope>NUCLEOTIDE SEQUENCE [LARGE SCALE GENOMIC DNA]</scope>
    <source>
        <strain evidence="3 4">SMQ-1417</strain>
    </source>
</reference>
<dbReference type="CDD" id="cd07432">
    <property type="entry name" value="PHP_HisPPase"/>
    <property type="match status" value="1"/>
</dbReference>
<dbReference type="GO" id="GO:0004534">
    <property type="term" value="F:5'-3' RNA exonuclease activity"/>
    <property type="evidence" value="ECO:0007669"/>
    <property type="project" value="TreeGrafter"/>
</dbReference>
<dbReference type="InterPro" id="IPR004013">
    <property type="entry name" value="PHP_dom"/>
</dbReference>
<dbReference type="Pfam" id="PF02811">
    <property type="entry name" value="PHP"/>
    <property type="match status" value="1"/>
</dbReference>
<dbReference type="Proteomes" id="UP000283000">
    <property type="component" value="Chromosome"/>
</dbReference>
<dbReference type="InterPro" id="IPR016195">
    <property type="entry name" value="Pol/histidinol_Pase-like"/>
</dbReference>
<evidence type="ECO:0000313" key="4">
    <source>
        <dbReference type="Proteomes" id="UP000283000"/>
    </source>
</evidence>
<name>A0A3T0DG26_BREAU</name>
<dbReference type="InterPro" id="IPR027417">
    <property type="entry name" value="P-loop_NTPase"/>
</dbReference>
<accession>A0A3T0DG26</accession>
<dbReference type="Gene3D" id="3.40.50.300">
    <property type="entry name" value="P-loop containing nucleotide triphosphate hydrolases"/>
    <property type="match status" value="2"/>
</dbReference>
<feature type="coiled-coil region" evidence="1">
    <location>
        <begin position="566"/>
        <end position="593"/>
    </location>
</feature>